<sequence length="161" mass="17008">MAPSPYSDHPNMPSELGTPPYSPDPAGNDQDPPQYHQAMQQPSPFGGPPLKPDPIPNPGQASGPTAGQIKHLLTIAQLAQIFLGNLGVCATGYPWRVVAGGVRCGYCPGPDVHFISYAELAQFVGSGGEHPPQVEMRRLGSLDLNEVDIGLDGQVTTVPFE</sequence>
<dbReference type="EMBL" id="JAVRQU010000018">
    <property type="protein sequence ID" value="KAK5693120.1"/>
    <property type="molecule type" value="Genomic_DNA"/>
</dbReference>
<feature type="region of interest" description="Disordered" evidence="1">
    <location>
        <begin position="1"/>
        <end position="66"/>
    </location>
</feature>
<evidence type="ECO:0000256" key="1">
    <source>
        <dbReference type="SAM" id="MobiDB-lite"/>
    </source>
</evidence>
<proteinExistence type="predicted"/>
<evidence type="ECO:0000313" key="2">
    <source>
        <dbReference type="EMBL" id="KAK5693120.1"/>
    </source>
</evidence>
<accession>A0AAN7ZLL0</accession>
<feature type="compositionally biased region" description="Pro residues" evidence="1">
    <location>
        <begin position="45"/>
        <end position="57"/>
    </location>
</feature>
<dbReference type="AlphaFoldDB" id="A0AAN7ZLL0"/>
<dbReference type="Proteomes" id="UP001310594">
    <property type="component" value="Unassembled WGS sequence"/>
</dbReference>
<comment type="caution">
    <text evidence="2">The sequence shown here is derived from an EMBL/GenBank/DDBJ whole genome shotgun (WGS) entry which is preliminary data.</text>
</comment>
<name>A0AAN7ZLL0_9PEZI</name>
<organism evidence="2 3">
    <name type="scientific">Elasticomyces elasticus</name>
    <dbReference type="NCBI Taxonomy" id="574655"/>
    <lineage>
        <taxon>Eukaryota</taxon>
        <taxon>Fungi</taxon>
        <taxon>Dikarya</taxon>
        <taxon>Ascomycota</taxon>
        <taxon>Pezizomycotina</taxon>
        <taxon>Dothideomycetes</taxon>
        <taxon>Dothideomycetidae</taxon>
        <taxon>Mycosphaerellales</taxon>
        <taxon>Teratosphaeriaceae</taxon>
        <taxon>Elasticomyces</taxon>
    </lineage>
</organism>
<protein>
    <submittedName>
        <fullName evidence="2">Uncharacterized protein</fullName>
    </submittedName>
</protein>
<evidence type="ECO:0000313" key="3">
    <source>
        <dbReference type="Proteomes" id="UP001310594"/>
    </source>
</evidence>
<gene>
    <name evidence="2" type="ORF">LTR97_010596</name>
</gene>
<reference evidence="2" key="1">
    <citation type="submission" date="2023-08" db="EMBL/GenBank/DDBJ databases">
        <title>Black Yeasts Isolated from many extreme environments.</title>
        <authorList>
            <person name="Coleine C."/>
            <person name="Stajich J.E."/>
            <person name="Selbmann L."/>
        </authorList>
    </citation>
    <scope>NUCLEOTIDE SEQUENCE</scope>
    <source>
        <strain evidence="2">CCFEE 5810</strain>
    </source>
</reference>